<dbReference type="PANTHER" id="PTHR24242">
    <property type="entry name" value="G-PROTEIN COUPLED RECEPTOR"/>
    <property type="match status" value="1"/>
</dbReference>
<dbReference type="GO" id="GO:0004984">
    <property type="term" value="F:olfactory receptor activity"/>
    <property type="evidence" value="ECO:0007669"/>
    <property type="project" value="InterPro"/>
</dbReference>
<evidence type="ECO:0000313" key="17">
    <source>
        <dbReference type="Proteomes" id="UP001181693"/>
    </source>
</evidence>
<dbReference type="Pfam" id="PF13853">
    <property type="entry name" value="7tm_4"/>
    <property type="match status" value="1"/>
</dbReference>
<feature type="domain" description="G-protein coupled receptors family 1 profile" evidence="15">
    <location>
        <begin position="71"/>
        <end position="320"/>
    </location>
</feature>
<evidence type="ECO:0000256" key="1">
    <source>
        <dbReference type="ARBA" id="ARBA00004651"/>
    </source>
</evidence>
<keyword evidence="11" id="KW-0325">Glycoprotein</keyword>
<dbReference type="AlphaFoldDB" id="A0AAV3AT37"/>
<comment type="caution">
    <text evidence="16">The sequence shown here is derived from an EMBL/GenBank/DDBJ whole genome shotgun (WGS) entry which is preliminary data.</text>
</comment>
<dbReference type="InterPro" id="IPR017452">
    <property type="entry name" value="GPCR_Rhodpsn_7TM"/>
</dbReference>
<evidence type="ECO:0000259" key="15">
    <source>
        <dbReference type="PROSITE" id="PS50262"/>
    </source>
</evidence>
<dbReference type="PROSITE" id="PS50262">
    <property type="entry name" value="G_PROTEIN_RECEP_F1_2"/>
    <property type="match status" value="1"/>
</dbReference>
<keyword evidence="6 14" id="KW-1133">Transmembrane helix</keyword>
<feature type="transmembrane region" description="Helical" evidence="14">
    <location>
        <begin position="268"/>
        <end position="291"/>
    </location>
</feature>
<dbReference type="PROSITE" id="PS00237">
    <property type="entry name" value="G_PROTEIN_RECEP_F1_1"/>
    <property type="match status" value="1"/>
</dbReference>
<comment type="subcellular location">
    <subcellularLocation>
        <location evidence="1 14">Cell membrane</location>
        <topology evidence="1 14">Multi-pass membrane protein</topology>
    </subcellularLocation>
</comment>
<keyword evidence="12 13" id="KW-0807">Transducer</keyword>
<feature type="transmembrane region" description="Helical" evidence="14">
    <location>
        <begin position="237"/>
        <end position="256"/>
    </location>
</feature>
<keyword evidence="2 14" id="KW-1003">Cell membrane</keyword>
<gene>
    <name evidence="16" type="ORF">GDO54_005756</name>
</gene>
<dbReference type="Proteomes" id="UP001181693">
    <property type="component" value="Unassembled WGS sequence"/>
</dbReference>
<dbReference type="PANTHER" id="PTHR24242:SF253">
    <property type="entry name" value="OLFACTORY RECEPTOR-RELATED"/>
    <property type="match status" value="1"/>
</dbReference>
<evidence type="ECO:0000256" key="6">
    <source>
        <dbReference type="ARBA" id="ARBA00022989"/>
    </source>
</evidence>
<evidence type="ECO:0000256" key="8">
    <source>
        <dbReference type="ARBA" id="ARBA00023136"/>
    </source>
</evidence>
<keyword evidence="17" id="KW-1185">Reference proteome</keyword>
<evidence type="ECO:0000256" key="14">
    <source>
        <dbReference type="RuleBase" id="RU363047"/>
    </source>
</evidence>
<evidence type="ECO:0000256" key="11">
    <source>
        <dbReference type="ARBA" id="ARBA00023180"/>
    </source>
</evidence>
<dbReference type="PRINTS" id="PR00245">
    <property type="entry name" value="OLFACTORYR"/>
</dbReference>
<dbReference type="InterPro" id="IPR000725">
    <property type="entry name" value="Olfact_rcpt"/>
</dbReference>
<keyword evidence="7 13" id="KW-0297">G-protein coupled receptor</keyword>
<feature type="transmembrane region" description="Helical" evidence="14">
    <location>
        <begin position="55"/>
        <end position="81"/>
    </location>
</feature>
<keyword evidence="9" id="KW-1015">Disulfide bond</keyword>
<evidence type="ECO:0000256" key="2">
    <source>
        <dbReference type="ARBA" id="ARBA00022475"/>
    </source>
</evidence>
<keyword evidence="5 14" id="KW-0552">Olfaction</keyword>
<keyword evidence="3 14" id="KW-0716">Sensory transduction</keyword>
<evidence type="ECO:0000256" key="13">
    <source>
        <dbReference type="RuleBase" id="RU000688"/>
    </source>
</evidence>
<evidence type="ECO:0000256" key="9">
    <source>
        <dbReference type="ARBA" id="ARBA00023157"/>
    </source>
</evidence>
<comment type="similarity">
    <text evidence="13">Belongs to the G-protein coupled receptor 1 family.</text>
</comment>
<feature type="transmembrane region" description="Helical" evidence="14">
    <location>
        <begin position="303"/>
        <end position="322"/>
    </location>
</feature>
<dbReference type="Gene3D" id="1.20.1070.10">
    <property type="entry name" value="Rhodopsin 7-helix transmembrane proteins"/>
    <property type="match status" value="1"/>
</dbReference>
<evidence type="ECO:0000313" key="16">
    <source>
        <dbReference type="EMBL" id="DBA29694.1"/>
    </source>
</evidence>
<dbReference type="FunFam" id="1.20.1070.10:FF:000010">
    <property type="entry name" value="Olfactory receptor"/>
    <property type="match status" value="1"/>
</dbReference>
<feature type="transmembrane region" description="Helical" evidence="14">
    <location>
        <begin position="170"/>
        <end position="193"/>
    </location>
</feature>
<dbReference type="InterPro" id="IPR000276">
    <property type="entry name" value="GPCR_Rhodpsn"/>
</dbReference>
<sequence>MKPFTRFCVLDSDFPPPAKKKKCFNLIHLDSMASHRGNVTTFFFLGFSSTAVYNLLLFTLVLIIYIGTICGNFMIIMLIYYSKTLHSPMYFFLSQLSISDILLITDIAPNMLNIILHERTSISFSGCITQYYVFGSIEGFECYLLTVMAYDRYLAICSPLHYVSIMNQSLCIKLVLISWLLGCSLAFILALGICQLEFCGSNGIDYFYCDLNPLVELSCSDTSRVQIEETLLCVPVLVLPFLGVIVSYTCIVLTLVKIPSFSGRLKSFSTCSSHLTVVFMFYGTLITAYLIPKQGQSQMISKMMSMLYTVFTPFINPFIYSLRNKDIKNIVKNVVQWTKN</sequence>
<dbReference type="GO" id="GO:0005886">
    <property type="term" value="C:plasma membrane"/>
    <property type="evidence" value="ECO:0007669"/>
    <property type="project" value="UniProtKB-SubCell"/>
</dbReference>
<keyword evidence="8 14" id="KW-0472">Membrane</keyword>
<proteinExistence type="inferred from homology"/>
<name>A0AAV3AT37_PYXAD</name>
<dbReference type="SUPFAM" id="SSF81321">
    <property type="entry name" value="Family A G protein-coupled receptor-like"/>
    <property type="match status" value="1"/>
</dbReference>
<dbReference type="GO" id="GO:0004930">
    <property type="term" value="F:G protein-coupled receptor activity"/>
    <property type="evidence" value="ECO:0007669"/>
    <property type="project" value="UniProtKB-KW"/>
</dbReference>
<dbReference type="InterPro" id="IPR050939">
    <property type="entry name" value="Olfactory_GPCR1"/>
</dbReference>
<evidence type="ECO:0000256" key="7">
    <source>
        <dbReference type="ARBA" id="ARBA00023040"/>
    </source>
</evidence>
<evidence type="ECO:0000256" key="4">
    <source>
        <dbReference type="ARBA" id="ARBA00022692"/>
    </source>
</evidence>
<keyword evidence="10 13" id="KW-0675">Receptor</keyword>
<dbReference type="PRINTS" id="PR00237">
    <property type="entry name" value="GPCRRHODOPSN"/>
</dbReference>
<accession>A0AAV3AT37</accession>
<evidence type="ECO:0000256" key="12">
    <source>
        <dbReference type="ARBA" id="ARBA00023224"/>
    </source>
</evidence>
<reference evidence="16" key="1">
    <citation type="thesis" date="2020" institute="ProQuest LLC" country="789 East Eisenhower Parkway, Ann Arbor, MI, USA">
        <title>Comparative Genomics and Chromosome Evolution.</title>
        <authorList>
            <person name="Mudd A.B."/>
        </authorList>
    </citation>
    <scope>NUCLEOTIDE SEQUENCE</scope>
    <source>
        <strain evidence="16">1538</strain>
        <tissue evidence="16">Blood</tissue>
    </source>
</reference>
<protein>
    <recommendedName>
        <fullName evidence="14">Olfactory receptor</fullName>
    </recommendedName>
</protein>
<evidence type="ECO:0000256" key="5">
    <source>
        <dbReference type="ARBA" id="ARBA00022725"/>
    </source>
</evidence>
<evidence type="ECO:0000256" key="10">
    <source>
        <dbReference type="ARBA" id="ARBA00023170"/>
    </source>
</evidence>
<evidence type="ECO:0000256" key="3">
    <source>
        <dbReference type="ARBA" id="ARBA00022606"/>
    </source>
</evidence>
<keyword evidence="4 13" id="KW-0812">Transmembrane</keyword>
<organism evidence="16 17">
    <name type="scientific">Pyxicephalus adspersus</name>
    <name type="common">African bullfrog</name>
    <dbReference type="NCBI Taxonomy" id="30357"/>
    <lineage>
        <taxon>Eukaryota</taxon>
        <taxon>Metazoa</taxon>
        <taxon>Chordata</taxon>
        <taxon>Craniata</taxon>
        <taxon>Vertebrata</taxon>
        <taxon>Euteleostomi</taxon>
        <taxon>Amphibia</taxon>
        <taxon>Batrachia</taxon>
        <taxon>Anura</taxon>
        <taxon>Neobatrachia</taxon>
        <taxon>Ranoidea</taxon>
        <taxon>Pyxicephalidae</taxon>
        <taxon>Pyxicephalinae</taxon>
        <taxon>Pyxicephalus</taxon>
    </lineage>
</organism>
<dbReference type="EMBL" id="DYDO01000002">
    <property type="protein sequence ID" value="DBA29694.1"/>
    <property type="molecule type" value="Genomic_DNA"/>
</dbReference>